<dbReference type="InterPro" id="IPR016040">
    <property type="entry name" value="NAD(P)-bd_dom"/>
</dbReference>
<accession>A0A381YFY8</accession>
<protein>
    <recommendedName>
        <fullName evidence="1">NAD(P)-binding domain-containing protein</fullName>
    </recommendedName>
</protein>
<dbReference type="Pfam" id="PF16363">
    <property type="entry name" value="GDP_Man_Dehyd"/>
    <property type="match status" value="1"/>
</dbReference>
<dbReference type="InterPro" id="IPR036291">
    <property type="entry name" value="NAD(P)-bd_dom_sf"/>
</dbReference>
<feature type="domain" description="NAD(P)-binding" evidence="1">
    <location>
        <begin position="6"/>
        <end position="137"/>
    </location>
</feature>
<proteinExistence type="predicted"/>
<dbReference type="PANTHER" id="PTHR43000">
    <property type="entry name" value="DTDP-D-GLUCOSE 4,6-DEHYDRATASE-RELATED"/>
    <property type="match status" value="1"/>
</dbReference>
<sequence length="139" mass="15460">MTRKLIITGGAGFIGCHTASYFAKKGYEVVIIDNLSRKGSLDNLNWLTKQSPVTHYKTDIQDKKAVEEIFKKEKKIKGIIHLAAQVAVTTSVINPLNDFNVNALGTLNILEAVRNYCPNARFIYSSTNKVYGLLNTVKI</sequence>
<evidence type="ECO:0000259" key="1">
    <source>
        <dbReference type="Pfam" id="PF16363"/>
    </source>
</evidence>
<dbReference type="Gene3D" id="3.40.50.720">
    <property type="entry name" value="NAD(P)-binding Rossmann-like Domain"/>
    <property type="match status" value="1"/>
</dbReference>
<reference evidence="2" key="1">
    <citation type="submission" date="2018-05" db="EMBL/GenBank/DDBJ databases">
        <authorList>
            <person name="Lanie J.A."/>
            <person name="Ng W.-L."/>
            <person name="Kazmierczak K.M."/>
            <person name="Andrzejewski T.M."/>
            <person name="Davidsen T.M."/>
            <person name="Wayne K.J."/>
            <person name="Tettelin H."/>
            <person name="Glass J.I."/>
            <person name="Rusch D."/>
            <person name="Podicherti R."/>
            <person name="Tsui H.-C.T."/>
            <person name="Winkler M.E."/>
        </authorList>
    </citation>
    <scope>NUCLEOTIDE SEQUENCE</scope>
</reference>
<evidence type="ECO:0000313" key="2">
    <source>
        <dbReference type="EMBL" id="SVA75915.1"/>
    </source>
</evidence>
<dbReference type="EMBL" id="UINC01018142">
    <property type="protein sequence ID" value="SVA75915.1"/>
    <property type="molecule type" value="Genomic_DNA"/>
</dbReference>
<dbReference type="SUPFAM" id="SSF51735">
    <property type="entry name" value="NAD(P)-binding Rossmann-fold domains"/>
    <property type="match status" value="1"/>
</dbReference>
<feature type="non-terminal residue" evidence="2">
    <location>
        <position position="139"/>
    </location>
</feature>
<dbReference type="AlphaFoldDB" id="A0A381YFY8"/>
<gene>
    <name evidence="2" type="ORF">METZ01_LOCUS128769</name>
</gene>
<organism evidence="2">
    <name type="scientific">marine metagenome</name>
    <dbReference type="NCBI Taxonomy" id="408172"/>
    <lineage>
        <taxon>unclassified sequences</taxon>
        <taxon>metagenomes</taxon>
        <taxon>ecological metagenomes</taxon>
    </lineage>
</organism>
<name>A0A381YFY8_9ZZZZ</name>
<dbReference type="PROSITE" id="PS51257">
    <property type="entry name" value="PROKAR_LIPOPROTEIN"/>
    <property type="match status" value="1"/>
</dbReference>